<dbReference type="InterPro" id="IPR046335">
    <property type="entry name" value="LacI/GalR-like_sensor"/>
</dbReference>
<dbReference type="CDD" id="cd06267">
    <property type="entry name" value="PBP1_LacI_sugar_binding-like"/>
    <property type="match status" value="1"/>
</dbReference>
<dbReference type="GO" id="GO:0003700">
    <property type="term" value="F:DNA-binding transcription factor activity"/>
    <property type="evidence" value="ECO:0007669"/>
    <property type="project" value="TreeGrafter"/>
</dbReference>
<evidence type="ECO:0000313" key="7">
    <source>
        <dbReference type="Proteomes" id="UP000605361"/>
    </source>
</evidence>
<feature type="region of interest" description="Disordered" evidence="4">
    <location>
        <begin position="326"/>
        <end position="350"/>
    </location>
</feature>
<dbReference type="Pfam" id="PF00356">
    <property type="entry name" value="LacI"/>
    <property type="match status" value="1"/>
</dbReference>
<dbReference type="CDD" id="cd01392">
    <property type="entry name" value="HTH_LacI"/>
    <property type="match status" value="1"/>
</dbReference>
<dbReference type="SUPFAM" id="SSF47413">
    <property type="entry name" value="lambda repressor-like DNA-binding domains"/>
    <property type="match status" value="1"/>
</dbReference>
<protein>
    <submittedName>
        <fullName evidence="6">LacI family DNA-binding transcriptional regulator</fullName>
    </submittedName>
</protein>
<keyword evidence="1" id="KW-0805">Transcription regulation</keyword>
<dbReference type="InterPro" id="IPR028082">
    <property type="entry name" value="Peripla_BP_I"/>
</dbReference>
<dbReference type="Pfam" id="PF13377">
    <property type="entry name" value="Peripla_BP_3"/>
    <property type="match status" value="1"/>
</dbReference>
<comment type="caution">
    <text evidence="6">The sequence shown here is derived from an EMBL/GenBank/DDBJ whole genome shotgun (WGS) entry which is preliminary data.</text>
</comment>
<evidence type="ECO:0000256" key="4">
    <source>
        <dbReference type="SAM" id="MobiDB-lite"/>
    </source>
</evidence>
<dbReference type="Gene3D" id="1.10.260.40">
    <property type="entry name" value="lambda repressor-like DNA-binding domains"/>
    <property type="match status" value="1"/>
</dbReference>
<reference evidence="6" key="1">
    <citation type="submission" date="2020-11" db="EMBL/GenBank/DDBJ databases">
        <title>Whole-genome analyses of Nonomuraea sp. K274.</title>
        <authorList>
            <person name="Veyisoglu A."/>
        </authorList>
    </citation>
    <scope>NUCLEOTIDE SEQUENCE</scope>
    <source>
        <strain evidence="6">K274</strain>
    </source>
</reference>
<dbReference type="AlphaFoldDB" id="A0A931AAC1"/>
<evidence type="ECO:0000256" key="2">
    <source>
        <dbReference type="ARBA" id="ARBA00023125"/>
    </source>
</evidence>
<organism evidence="6 7">
    <name type="scientific">Nonomuraea cypriaca</name>
    <dbReference type="NCBI Taxonomy" id="1187855"/>
    <lineage>
        <taxon>Bacteria</taxon>
        <taxon>Bacillati</taxon>
        <taxon>Actinomycetota</taxon>
        <taxon>Actinomycetes</taxon>
        <taxon>Streptosporangiales</taxon>
        <taxon>Streptosporangiaceae</taxon>
        <taxon>Nonomuraea</taxon>
    </lineage>
</organism>
<keyword evidence="2 6" id="KW-0238">DNA-binding</keyword>
<dbReference type="SUPFAM" id="SSF53822">
    <property type="entry name" value="Periplasmic binding protein-like I"/>
    <property type="match status" value="1"/>
</dbReference>
<proteinExistence type="predicted"/>
<dbReference type="PANTHER" id="PTHR30146">
    <property type="entry name" value="LACI-RELATED TRANSCRIPTIONAL REPRESSOR"/>
    <property type="match status" value="1"/>
</dbReference>
<dbReference type="PANTHER" id="PTHR30146:SF109">
    <property type="entry name" value="HTH-TYPE TRANSCRIPTIONAL REGULATOR GALS"/>
    <property type="match status" value="1"/>
</dbReference>
<dbReference type="GO" id="GO:0000976">
    <property type="term" value="F:transcription cis-regulatory region binding"/>
    <property type="evidence" value="ECO:0007669"/>
    <property type="project" value="TreeGrafter"/>
</dbReference>
<dbReference type="SMART" id="SM00354">
    <property type="entry name" value="HTH_LACI"/>
    <property type="match status" value="1"/>
</dbReference>
<feature type="domain" description="HTH lacI-type" evidence="5">
    <location>
        <begin position="1"/>
        <end position="55"/>
    </location>
</feature>
<dbReference type="InterPro" id="IPR000843">
    <property type="entry name" value="HTH_LacI"/>
</dbReference>
<evidence type="ECO:0000256" key="1">
    <source>
        <dbReference type="ARBA" id="ARBA00023015"/>
    </source>
</evidence>
<dbReference type="InterPro" id="IPR010982">
    <property type="entry name" value="Lambda_DNA-bd_dom_sf"/>
</dbReference>
<evidence type="ECO:0000259" key="5">
    <source>
        <dbReference type="PROSITE" id="PS50932"/>
    </source>
</evidence>
<evidence type="ECO:0000256" key="3">
    <source>
        <dbReference type="ARBA" id="ARBA00023163"/>
    </source>
</evidence>
<name>A0A931AAC1_9ACTN</name>
<keyword evidence="3" id="KW-0804">Transcription</keyword>
<evidence type="ECO:0000313" key="6">
    <source>
        <dbReference type="EMBL" id="MBF8185702.1"/>
    </source>
</evidence>
<dbReference type="Proteomes" id="UP000605361">
    <property type="component" value="Unassembled WGS sequence"/>
</dbReference>
<keyword evidence="7" id="KW-1185">Reference proteome</keyword>
<dbReference type="EMBL" id="JADOGI010000017">
    <property type="protein sequence ID" value="MBF8185702.1"/>
    <property type="molecule type" value="Genomic_DNA"/>
</dbReference>
<dbReference type="Gene3D" id="3.40.50.2300">
    <property type="match status" value="2"/>
</dbReference>
<sequence>MTIRHVAERAGVSVATVSKVLNDRYGVAAATVDRVREVIEELGYESSLVARSLRNHRTNVIGVLVWDIEPFSAELLKGAAGAIRGTDYELVVYAGGGKGSGRLGWERRYLSRLSGTLIDGAVMVTPTVLDVDSGSPVVAVDPHSGRETVPTVDADNLQGGRIATDHLIGLGHRRIGFLGRPPRDLESGPLREAGYRAALADAGIPVDPQLVRAAGYDESDVRNAVHDLLSLPERPTAIFAANDVSAISTMEVAMAMGLRVPGDLSVIGFDNVPESMMTEPALTTVEQPIQLMGRLAVEMLLEMLAGREPAQRHVRLPTRLVTRASCAPLPGGPGLPDLADDARLPVQPRS</sequence>
<dbReference type="PROSITE" id="PS50932">
    <property type="entry name" value="HTH_LACI_2"/>
    <property type="match status" value="1"/>
</dbReference>
<accession>A0A931AAC1</accession>
<gene>
    <name evidence="6" type="ORF">ITP53_08110</name>
</gene>